<feature type="signal peptide" evidence="1">
    <location>
        <begin position="1"/>
        <end position="41"/>
    </location>
</feature>
<proteinExistence type="predicted"/>
<organism evidence="2 3">
    <name type="scientific">Selenomonas artemidis F0399</name>
    <dbReference type="NCBI Taxonomy" id="749551"/>
    <lineage>
        <taxon>Bacteria</taxon>
        <taxon>Bacillati</taxon>
        <taxon>Bacillota</taxon>
        <taxon>Negativicutes</taxon>
        <taxon>Selenomonadales</taxon>
        <taxon>Selenomonadaceae</taxon>
        <taxon>Selenomonas</taxon>
    </lineage>
</organism>
<protein>
    <recommendedName>
        <fullName evidence="4">Flp pilus assembly protein CpaB</fullName>
    </recommendedName>
</protein>
<accession>E7N545</accession>
<gene>
    <name evidence="2" type="ORF">HMPREF9555_02140</name>
</gene>
<evidence type="ECO:0000256" key="1">
    <source>
        <dbReference type="SAM" id="SignalP"/>
    </source>
</evidence>
<dbReference type="STRING" id="749551.HMPREF9555_02140"/>
<evidence type="ECO:0000313" key="3">
    <source>
        <dbReference type="Proteomes" id="UP000004633"/>
    </source>
</evidence>
<dbReference type="HOGENOM" id="CLU_096456_0_0_9"/>
<dbReference type="EMBL" id="AECV01000061">
    <property type="protein sequence ID" value="EFW28698.1"/>
    <property type="molecule type" value="Genomic_DNA"/>
</dbReference>
<reference evidence="2 3" key="1">
    <citation type="submission" date="2010-08" db="EMBL/GenBank/DDBJ databases">
        <authorList>
            <person name="Weinstock G."/>
            <person name="Sodergren E."/>
            <person name="Clifton S."/>
            <person name="Fulton L."/>
            <person name="Fulton B."/>
            <person name="Courtney L."/>
            <person name="Fronick C."/>
            <person name="Harrison M."/>
            <person name="Strong C."/>
            <person name="Farmer C."/>
            <person name="Delahaunty K."/>
            <person name="Markovic C."/>
            <person name="Hall O."/>
            <person name="Minx P."/>
            <person name="Tomlinson C."/>
            <person name="Mitreva M."/>
            <person name="Hou S."/>
            <person name="Chen J."/>
            <person name="Wollam A."/>
            <person name="Pepin K.H."/>
            <person name="Johnson M."/>
            <person name="Bhonagiri V."/>
            <person name="Zhang X."/>
            <person name="Suruliraj S."/>
            <person name="Warren W."/>
            <person name="Chinwalla A."/>
            <person name="Mardis E.R."/>
            <person name="Wilson R.K."/>
        </authorList>
    </citation>
    <scope>NUCLEOTIDE SEQUENCE [LARGE SCALE GENOMIC DNA]</scope>
    <source>
        <strain evidence="2 3">F0399</strain>
    </source>
</reference>
<feature type="chain" id="PRO_5003222179" description="Flp pilus assembly protein CpaB" evidence="1">
    <location>
        <begin position="42"/>
        <end position="237"/>
    </location>
</feature>
<dbReference type="AlphaFoldDB" id="E7N545"/>
<keyword evidence="3" id="KW-1185">Reference proteome</keyword>
<evidence type="ECO:0008006" key="4">
    <source>
        <dbReference type="Google" id="ProtNLM"/>
    </source>
</evidence>
<dbReference type="Proteomes" id="UP000004633">
    <property type="component" value="Unassembled WGS sequence"/>
</dbReference>
<keyword evidence="1" id="KW-0732">Signal</keyword>
<comment type="caution">
    <text evidence="2">The sequence shown here is derived from an EMBL/GenBank/DDBJ whole genome shotgun (WGS) entry which is preliminary data.</text>
</comment>
<sequence length="237" mass="25365">MLDSIFWMFCSGKDTVMRKFKKTMALGLCAATLSTAVPAFAAEPVQRTYETGTWETFKPSLDGGKPVISKIPKDHAYIPKDTVLSVILTSELTSKRARKGDMVPLKLAENLIVNGVVVVPAGAKVFAKVTRVTRSGMFGRAGKLEFTVDSVKAVNGVEIPLEYTAERKRHNDGGAVAVVAVVSILGGALMRGANVSFPEGSVFEAKVAADTDLNVTIDELPEAMNPEKPHGVTITIQ</sequence>
<evidence type="ECO:0000313" key="2">
    <source>
        <dbReference type="EMBL" id="EFW28698.1"/>
    </source>
</evidence>
<name>E7N545_9FIRM</name>